<name>A0A541B1A4_9NOCA</name>
<evidence type="ECO:0000256" key="2">
    <source>
        <dbReference type="ARBA" id="ARBA00005983"/>
    </source>
</evidence>
<dbReference type="Pfam" id="PF00781">
    <property type="entry name" value="DAGK_cat"/>
    <property type="match status" value="1"/>
</dbReference>
<dbReference type="OrthoDB" id="142078at2"/>
<comment type="cofactor">
    <cofactor evidence="1">
        <name>Mg(2+)</name>
        <dbReference type="ChEBI" id="CHEBI:18420"/>
    </cofactor>
</comment>
<feature type="domain" description="DAGKc" evidence="3">
    <location>
        <begin position="1"/>
        <end position="143"/>
    </location>
</feature>
<dbReference type="EMBL" id="VIGH01000009">
    <property type="protein sequence ID" value="TQF66084.1"/>
    <property type="molecule type" value="Genomic_DNA"/>
</dbReference>
<dbReference type="RefSeq" id="WP_142102376.1">
    <property type="nucleotide sequence ID" value="NZ_VIGH01000009.1"/>
</dbReference>
<dbReference type="PROSITE" id="PS50146">
    <property type="entry name" value="DAGK"/>
    <property type="match status" value="1"/>
</dbReference>
<dbReference type="PANTHER" id="PTHR12358:SF106">
    <property type="entry name" value="LIPID KINASE YEGS"/>
    <property type="match status" value="1"/>
</dbReference>
<protein>
    <submittedName>
        <fullName evidence="4">Diacylglycerol kinase family lipid kinase</fullName>
    </submittedName>
</protein>
<dbReference type="PANTHER" id="PTHR12358">
    <property type="entry name" value="SPHINGOSINE KINASE"/>
    <property type="match status" value="1"/>
</dbReference>
<proteinExistence type="inferred from homology"/>
<keyword evidence="4" id="KW-0808">Transferase</keyword>
<keyword evidence="4" id="KW-0418">Kinase</keyword>
<evidence type="ECO:0000313" key="4">
    <source>
        <dbReference type="EMBL" id="TQF66084.1"/>
    </source>
</evidence>
<dbReference type="AlphaFoldDB" id="A0A541B1A4"/>
<dbReference type="InterPro" id="IPR016064">
    <property type="entry name" value="NAD/diacylglycerol_kinase_sf"/>
</dbReference>
<dbReference type="GO" id="GO:0004143">
    <property type="term" value="F:ATP-dependent diacylglycerol kinase activity"/>
    <property type="evidence" value="ECO:0007669"/>
    <property type="project" value="TreeGrafter"/>
</dbReference>
<dbReference type="InterPro" id="IPR050187">
    <property type="entry name" value="Lipid_Phosphate_FormReg"/>
</dbReference>
<keyword evidence="5" id="KW-1185">Reference proteome</keyword>
<dbReference type="SUPFAM" id="SSF111331">
    <property type="entry name" value="NAD kinase/diacylglycerol kinase-like"/>
    <property type="match status" value="1"/>
</dbReference>
<sequence length="318" mass="34193">MRALLIVNPNATSTTPAARDLLAHALSSQVQVRVVQTTHRGHAAEVARRAALEGVGLIIVHGGDGTVNEIVNGLLGAPEPGSMRGVTIGPIPPVAVVPGGSANVFARSLGINPDPVVATNQLIELLTLRERRRVGLGHCDGRWFTFNAGLGLDAQVCEAIDASRSNGHAATPARYVRTAIRTFFRNKSLEPALTIEVPGHDPVEGVHYAFVSNSSPWTYLDERPVRVNPETTFDSGLGVFAMRTMAVTPSLRVVRQLLTPGSQPKSRKLFRMDDVPRVRIRSRVPIGLQMDGDYIGMRSEVEFVSVPDALTVIAPSRA</sequence>
<evidence type="ECO:0000313" key="5">
    <source>
        <dbReference type="Proteomes" id="UP000316256"/>
    </source>
</evidence>
<dbReference type="InterPro" id="IPR001206">
    <property type="entry name" value="Diacylglycerol_kinase_cat_dom"/>
</dbReference>
<comment type="caution">
    <text evidence="4">The sequence shown here is derived from an EMBL/GenBank/DDBJ whole genome shotgun (WGS) entry which is preliminary data.</text>
</comment>
<organism evidence="4 5">
    <name type="scientific">Rhodococcus spelaei</name>
    <dbReference type="NCBI Taxonomy" id="2546320"/>
    <lineage>
        <taxon>Bacteria</taxon>
        <taxon>Bacillati</taxon>
        <taxon>Actinomycetota</taxon>
        <taxon>Actinomycetes</taxon>
        <taxon>Mycobacteriales</taxon>
        <taxon>Nocardiaceae</taxon>
        <taxon>Rhodococcus</taxon>
    </lineage>
</organism>
<evidence type="ECO:0000259" key="3">
    <source>
        <dbReference type="PROSITE" id="PS50146"/>
    </source>
</evidence>
<dbReference type="Gene3D" id="3.40.50.10330">
    <property type="entry name" value="Probable inorganic polyphosphate/atp-NAD kinase, domain 1"/>
    <property type="match status" value="1"/>
</dbReference>
<dbReference type="SMART" id="SM00046">
    <property type="entry name" value="DAGKc"/>
    <property type="match status" value="1"/>
</dbReference>
<evidence type="ECO:0000256" key="1">
    <source>
        <dbReference type="ARBA" id="ARBA00001946"/>
    </source>
</evidence>
<comment type="similarity">
    <text evidence="2">Belongs to the diacylglycerol/lipid kinase family.</text>
</comment>
<dbReference type="Proteomes" id="UP000316256">
    <property type="component" value="Unassembled WGS sequence"/>
</dbReference>
<dbReference type="GO" id="GO:0005886">
    <property type="term" value="C:plasma membrane"/>
    <property type="evidence" value="ECO:0007669"/>
    <property type="project" value="TreeGrafter"/>
</dbReference>
<accession>A0A541B1A4</accession>
<gene>
    <name evidence="4" type="ORF">FK531_19675</name>
</gene>
<dbReference type="InterPro" id="IPR017438">
    <property type="entry name" value="ATP-NAD_kinase_N"/>
</dbReference>
<reference evidence="4 5" key="1">
    <citation type="submission" date="2019-06" db="EMBL/GenBank/DDBJ databases">
        <title>Rhodococcus spaelei sp. nov., isolated from a cave.</title>
        <authorList>
            <person name="Lee S.D."/>
        </authorList>
    </citation>
    <scope>NUCLEOTIDE SEQUENCE [LARGE SCALE GENOMIC DNA]</scope>
    <source>
        <strain evidence="4 5">C9-5</strain>
    </source>
</reference>
<dbReference type="Gene3D" id="2.60.200.40">
    <property type="match status" value="1"/>
</dbReference>